<evidence type="ECO:0000256" key="1">
    <source>
        <dbReference type="SAM" id="MobiDB-lite"/>
    </source>
</evidence>
<feature type="compositionally biased region" description="Basic residues" evidence="1">
    <location>
        <begin position="132"/>
        <end position="141"/>
    </location>
</feature>
<feature type="compositionally biased region" description="Basic and acidic residues" evidence="1">
    <location>
        <begin position="142"/>
        <end position="163"/>
    </location>
</feature>
<dbReference type="PANTHER" id="PTHR40132:SF1">
    <property type="entry name" value="PRE-MRNA-SPLICING FACTOR 38B"/>
    <property type="match status" value="1"/>
</dbReference>
<evidence type="ECO:0000313" key="3">
    <source>
        <dbReference type="Proteomes" id="UP000799764"/>
    </source>
</evidence>
<comment type="caution">
    <text evidence="2">The sequence shown here is derived from an EMBL/GenBank/DDBJ whole genome shotgun (WGS) entry which is preliminary data.</text>
</comment>
<dbReference type="Proteomes" id="UP000799764">
    <property type="component" value="Unassembled WGS sequence"/>
</dbReference>
<keyword evidence="3" id="KW-1185">Reference proteome</keyword>
<proteinExistence type="predicted"/>
<gene>
    <name evidence="2" type="ORF">P171DRAFT_395445</name>
</gene>
<reference evidence="2" key="1">
    <citation type="journal article" date="2020" name="Stud. Mycol.">
        <title>101 Dothideomycetes genomes: a test case for predicting lifestyles and emergence of pathogens.</title>
        <authorList>
            <person name="Haridas S."/>
            <person name="Albert R."/>
            <person name="Binder M."/>
            <person name="Bloem J."/>
            <person name="Labutti K."/>
            <person name="Salamov A."/>
            <person name="Andreopoulos B."/>
            <person name="Baker S."/>
            <person name="Barry K."/>
            <person name="Bills G."/>
            <person name="Bluhm B."/>
            <person name="Cannon C."/>
            <person name="Castanera R."/>
            <person name="Culley D."/>
            <person name="Daum C."/>
            <person name="Ezra D."/>
            <person name="Gonzalez J."/>
            <person name="Henrissat B."/>
            <person name="Kuo A."/>
            <person name="Liang C."/>
            <person name="Lipzen A."/>
            <person name="Lutzoni F."/>
            <person name="Magnuson J."/>
            <person name="Mondo S."/>
            <person name="Nolan M."/>
            <person name="Ohm R."/>
            <person name="Pangilinan J."/>
            <person name="Park H.-J."/>
            <person name="Ramirez L."/>
            <person name="Alfaro M."/>
            <person name="Sun H."/>
            <person name="Tritt A."/>
            <person name="Yoshinaga Y."/>
            <person name="Zwiers L.-H."/>
            <person name="Turgeon B."/>
            <person name="Goodwin S."/>
            <person name="Spatafora J."/>
            <person name="Crous P."/>
            <person name="Grigoriev I."/>
        </authorList>
    </citation>
    <scope>NUCLEOTIDE SEQUENCE</scope>
    <source>
        <strain evidence="2">CBS 690.94</strain>
    </source>
</reference>
<feature type="compositionally biased region" description="Basic residues" evidence="1">
    <location>
        <begin position="217"/>
        <end position="241"/>
    </location>
</feature>
<feature type="compositionally biased region" description="Basic and acidic residues" evidence="1">
    <location>
        <begin position="172"/>
        <end position="191"/>
    </location>
</feature>
<dbReference type="OrthoDB" id="2431475at2759"/>
<name>A0A9P4U822_9PLEO</name>
<organism evidence="2 3">
    <name type="scientific">Karstenula rhodostoma CBS 690.94</name>
    <dbReference type="NCBI Taxonomy" id="1392251"/>
    <lineage>
        <taxon>Eukaryota</taxon>
        <taxon>Fungi</taxon>
        <taxon>Dikarya</taxon>
        <taxon>Ascomycota</taxon>
        <taxon>Pezizomycotina</taxon>
        <taxon>Dothideomycetes</taxon>
        <taxon>Pleosporomycetidae</taxon>
        <taxon>Pleosporales</taxon>
        <taxon>Massarineae</taxon>
        <taxon>Didymosphaeriaceae</taxon>
        <taxon>Karstenula</taxon>
    </lineage>
</organism>
<dbReference type="PANTHER" id="PTHR40132">
    <property type="entry name" value="PRE-MRNA-SPLICING FACTOR 38B"/>
    <property type="match status" value="1"/>
</dbReference>
<protein>
    <recommendedName>
        <fullName evidence="4">Pre-mRNA-splicing factor 38B</fullName>
    </recommendedName>
</protein>
<sequence length="400" mass="45916">MAGDSIDDDEYVARLLKQDAVDASKKYSFVGLDAFHPKRLRPDAPKPNTNFLRHIIRQTDSHNAALLAREAKDSRARLRQLDTAQDGGDDGTNNRKRRQESGHDRCERRHERRPERRERHRVSSDEDQDRRSSKRSAHKPHASRDEESGHRRRQGVDKAERPTYRSGHRRKSDNYSRRGTDEAQVSRDSEHRSHKRARERSVSRCRTNTRSPSPTSSRHHKLSTRDRRPRSPRKRSRSPPKHSKERESRRASRGRARRSPSTEAESDPLEAIVGPLPPPNPPAVRSRGRGAHKGNTEGINARFSSGYDPAMDDAAFSDKGGEWGDAVEAYRDRQRWKQQGAERLKAAGFSEEQVRKWERGDEKSEEDVRWAARGQAREWDRGKVVDADGDIGHRAAWADT</sequence>
<evidence type="ECO:0008006" key="4">
    <source>
        <dbReference type="Google" id="ProtNLM"/>
    </source>
</evidence>
<evidence type="ECO:0000313" key="2">
    <source>
        <dbReference type="EMBL" id="KAF2440750.1"/>
    </source>
</evidence>
<feature type="compositionally biased region" description="Basic and acidic residues" evidence="1">
    <location>
        <begin position="99"/>
        <end position="131"/>
    </location>
</feature>
<dbReference type="EMBL" id="MU001507">
    <property type="protein sequence ID" value="KAF2440750.1"/>
    <property type="molecule type" value="Genomic_DNA"/>
</dbReference>
<dbReference type="AlphaFoldDB" id="A0A9P4U822"/>
<feature type="region of interest" description="Disordered" evidence="1">
    <location>
        <begin position="81"/>
        <end position="308"/>
    </location>
</feature>
<accession>A0A9P4U822</accession>
<feature type="compositionally biased region" description="Low complexity" evidence="1">
    <location>
        <begin position="204"/>
        <end position="216"/>
    </location>
</feature>